<dbReference type="EMBL" id="SJPR01000005">
    <property type="protein sequence ID" value="TWT95225.1"/>
    <property type="molecule type" value="Genomic_DNA"/>
</dbReference>
<dbReference type="AlphaFoldDB" id="A0A5C6A7C7"/>
<evidence type="ECO:0000313" key="1">
    <source>
        <dbReference type="EMBL" id="TWT95225.1"/>
    </source>
</evidence>
<dbReference type="PANTHER" id="PTHR36439:SF1">
    <property type="entry name" value="DUF1697 DOMAIN-CONTAINING PROTEIN"/>
    <property type="match status" value="1"/>
</dbReference>
<proteinExistence type="predicted"/>
<dbReference type="InterPro" id="IPR012545">
    <property type="entry name" value="DUF1697"/>
</dbReference>
<evidence type="ECO:0008006" key="3">
    <source>
        <dbReference type="Google" id="ProtNLM"/>
    </source>
</evidence>
<dbReference type="RefSeq" id="WP_146446082.1">
    <property type="nucleotide sequence ID" value="NZ_SJPR01000005.1"/>
</dbReference>
<evidence type="ECO:0000313" key="2">
    <source>
        <dbReference type="Proteomes" id="UP000317421"/>
    </source>
</evidence>
<dbReference type="Proteomes" id="UP000317421">
    <property type="component" value="Unassembled WGS sequence"/>
</dbReference>
<dbReference type="Gene3D" id="3.30.70.1280">
    <property type="entry name" value="SP0830-like domains"/>
    <property type="match status" value="1"/>
</dbReference>
<name>A0A5C6A7C7_9BACT</name>
<comment type="caution">
    <text evidence="1">The sequence shown here is derived from an EMBL/GenBank/DDBJ whole genome shotgun (WGS) entry which is preliminary data.</text>
</comment>
<dbReference type="PANTHER" id="PTHR36439">
    <property type="entry name" value="BLL4334 PROTEIN"/>
    <property type="match status" value="1"/>
</dbReference>
<organism evidence="1 2">
    <name type="scientific">Botrimarina colliarenosi</name>
    <dbReference type="NCBI Taxonomy" id="2528001"/>
    <lineage>
        <taxon>Bacteria</taxon>
        <taxon>Pseudomonadati</taxon>
        <taxon>Planctomycetota</taxon>
        <taxon>Planctomycetia</taxon>
        <taxon>Pirellulales</taxon>
        <taxon>Lacipirellulaceae</taxon>
        <taxon>Botrimarina</taxon>
    </lineage>
</organism>
<reference evidence="1 2" key="1">
    <citation type="submission" date="2019-02" db="EMBL/GenBank/DDBJ databases">
        <title>Deep-cultivation of Planctomycetes and their phenomic and genomic characterization uncovers novel biology.</title>
        <authorList>
            <person name="Wiegand S."/>
            <person name="Jogler M."/>
            <person name="Boedeker C."/>
            <person name="Pinto D."/>
            <person name="Vollmers J."/>
            <person name="Rivas-Marin E."/>
            <person name="Kohn T."/>
            <person name="Peeters S.H."/>
            <person name="Heuer A."/>
            <person name="Rast P."/>
            <person name="Oberbeckmann S."/>
            <person name="Bunk B."/>
            <person name="Jeske O."/>
            <person name="Meyerdierks A."/>
            <person name="Storesund J.E."/>
            <person name="Kallscheuer N."/>
            <person name="Luecker S."/>
            <person name="Lage O.M."/>
            <person name="Pohl T."/>
            <person name="Merkel B.J."/>
            <person name="Hornburger P."/>
            <person name="Mueller R.-W."/>
            <person name="Bruemmer F."/>
            <person name="Labrenz M."/>
            <person name="Spormann A.M."/>
            <person name="Op Den Camp H."/>
            <person name="Overmann J."/>
            <person name="Amann R."/>
            <person name="Jetten M.S.M."/>
            <person name="Mascher T."/>
            <person name="Medema M.H."/>
            <person name="Devos D.P."/>
            <person name="Kaster A.-K."/>
            <person name="Ovreas L."/>
            <person name="Rohde M."/>
            <person name="Galperin M.Y."/>
            <person name="Jogler C."/>
        </authorList>
    </citation>
    <scope>NUCLEOTIDE SEQUENCE [LARGE SCALE GENOMIC DNA]</scope>
    <source>
        <strain evidence="1 2">Pla108</strain>
    </source>
</reference>
<dbReference type="OrthoDB" id="9806494at2"/>
<gene>
    <name evidence="1" type="ORF">Pla108_33680</name>
</gene>
<protein>
    <recommendedName>
        <fullName evidence="3">DUF1697 domain-containing protein</fullName>
    </recommendedName>
</protein>
<dbReference type="SUPFAM" id="SSF160379">
    <property type="entry name" value="SP0830-like"/>
    <property type="match status" value="1"/>
</dbReference>
<sequence length="179" mass="19586">MPTWIVLLRGVNVGGKGKLPMKAWAADLAELGCEEVRTYIQSGNAVLRSSQRSAGRLQAAIGEQLEERHGFRPAVQAYSADQWADAIDDNPFPDAVDDPKSLHAYFLAAKPKAPDMDGLSRLPAPSERYHLAGRVFYLHAPDGVGRSRLAARAEKLLGVEVTARNWRTVAELGRLAEEI</sequence>
<accession>A0A5C6A7C7</accession>
<dbReference type="PIRSF" id="PIRSF008502">
    <property type="entry name" value="UCP008502"/>
    <property type="match status" value="1"/>
</dbReference>
<dbReference type="Pfam" id="PF08002">
    <property type="entry name" value="DUF1697"/>
    <property type="match status" value="1"/>
</dbReference>
<keyword evidence="2" id="KW-1185">Reference proteome</keyword>